<organism evidence="1">
    <name type="scientific">Anguilla anguilla</name>
    <name type="common">European freshwater eel</name>
    <name type="synonym">Muraena anguilla</name>
    <dbReference type="NCBI Taxonomy" id="7936"/>
    <lineage>
        <taxon>Eukaryota</taxon>
        <taxon>Metazoa</taxon>
        <taxon>Chordata</taxon>
        <taxon>Craniata</taxon>
        <taxon>Vertebrata</taxon>
        <taxon>Euteleostomi</taxon>
        <taxon>Actinopterygii</taxon>
        <taxon>Neopterygii</taxon>
        <taxon>Teleostei</taxon>
        <taxon>Anguilliformes</taxon>
        <taxon>Anguillidae</taxon>
        <taxon>Anguilla</taxon>
    </lineage>
</organism>
<protein>
    <submittedName>
        <fullName evidence="1">Uncharacterized protein</fullName>
    </submittedName>
</protein>
<dbReference type="EMBL" id="GBXM01072191">
    <property type="protein sequence ID" value="JAH36386.1"/>
    <property type="molecule type" value="Transcribed_RNA"/>
</dbReference>
<sequence>MSPFTGAKIKKLYYVFIRVLQTFSFLQSVAL</sequence>
<evidence type="ECO:0000313" key="1">
    <source>
        <dbReference type="EMBL" id="JAH36386.1"/>
    </source>
</evidence>
<proteinExistence type="predicted"/>
<name>A0A0E9S536_ANGAN</name>
<reference evidence="1" key="1">
    <citation type="submission" date="2014-11" db="EMBL/GenBank/DDBJ databases">
        <authorList>
            <person name="Amaro Gonzalez C."/>
        </authorList>
    </citation>
    <scope>NUCLEOTIDE SEQUENCE</scope>
</reference>
<accession>A0A0E9S536</accession>
<dbReference type="AlphaFoldDB" id="A0A0E9S536"/>
<reference evidence="1" key="2">
    <citation type="journal article" date="2015" name="Fish Shellfish Immunol.">
        <title>Early steps in the European eel (Anguilla anguilla)-Vibrio vulnificus interaction in the gills: Role of the RtxA13 toxin.</title>
        <authorList>
            <person name="Callol A."/>
            <person name="Pajuelo D."/>
            <person name="Ebbesson L."/>
            <person name="Teles M."/>
            <person name="MacKenzie S."/>
            <person name="Amaro C."/>
        </authorList>
    </citation>
    <scope>NUCLEOTIDE SEQUENCE</scope>
</reference>